<dbReference type="NCBIfam" id="TIGR00005">
    <property type="entry name" value="rluA_subfam"/>
    <property type="match status" value="1"/>
</dbReference>
<reference evidence="8" key="2">
    <citation type="submission" date="2020-09" db="EMBL/GenBank/DDBJ databases">
        <authorList>
            <person name="Sun Q."/>
            <person name="Zhou Y."/>
        </authorList>
    </citation>
    <scope>NUCLEOTIDE SEQUENCE</scope>
    <source>
        <strain evidence="8">CGMCC 1.12698</strain>
    </source>
</reference>
<dbReference type="CDD" id="cd00165">
    <property type="entry name" value="S4"/>
    <property type="match status" value="1"/>
</dbReference>
<dbReference type="PROSITE" id="PS50889">
    <property type="entry name" value="S4"/>
    <property type="match status" value="1"/>
</dbReference>
<name>A0A917ERQ6_9BACI</name>
<dbReference type="InterPro" id="IPR020103">
    <property type="entry name" value="PsdUridine_synth_cat_dom_sf"/>
</dbReference>
<keyword evidence="9" id="KW-1185">Reference proteome</keyword>
<dbReference type="AlphaFoldDB" id="A0A917ERQ6"/>
<comment type="similarity">
    <text evidence="2 6">Belongs to the pseudouridine synthase RluA family.</text>
</comment>
<evidence type="ECO:0000256" key="2">
    <source>
        <dbReference type="ARBA" id="ARBA00010876"/>
    </source>
</evidence>
<evidence type="ECO:0000313" key="9">
    <source>
        <dbReference type="Proteomes" id="UP000605259"/>
    </source>
</evidence>
<feature type="domain" description="Pseudouridine synthase RsuA/RluA-like" evidence="7">
    <location>
        <begin position="90"/>
        <end position="241"/>
    </location>
</feature>
<dbReference type="InterPro" id="IPR006145">
    <property type="entry name" value="PsdUridine_synth_RsuA/RluA"/>
</dbReference>
<dbReference type="Proteomes" id="UP000605259">
    <property type="component" value="Unassembled WGS sequence"/>
</dbReference>
<evidence type="ECO:0000259" key="7">
    <source>
        <dbReference type="Pfam" id="PF00849"/>
    </source>
</evidence>
<evidence type="ECO:0000256" key="6">
    <source>
        <dbReference type="RuleBase" id="RU362028"/>
    </source>
</evidence>
<reference evidence="8" key="1">
    <citation type="journal article" date="2014" name="Int. J. Syst. Evol. Microbiol.">
        <title>Complete genome sequence of Corynebacterium casei LMG S-19264T (=DSM 44701T), isolated from a smear-ripened cheese.</title>
        <authorList>
            <consortium name="US DOE Joint Genome Institute (JGI-PGF)"/>
            <person name="Walter F."/>
            <person name="Albersmeier A."/>
            <person name="Kalinowski J."/>
            <person name="Ruckert C."/>
        </authorList>
    </citation>
    <scope>NUCLEOTIDE SEQUENCE</scope>
    <source>
        <strain evidence="8">CGMCC 1.12698</strain>
    </source>
</reference>
<comment type="function">
    <text evidence="6">Responsible for synthesis of pseudouridine from uracil.</text>
</comment>
<dbReference type="PANTHER" id="PTHR21600:SF35">
    <property type="entry name" value="PSEUDOURIDINE SYNTHASE"/>
    <property type="match status" value="1"/>
</dbReference>
<evidence type="ECO:0000256" key="1">
    <source>
        <dbReference type="ARBA" id="ARBA00000073"/>
    </source>
</evidence>
<comment type="catalytic activity">
    <reaction evidence="1 6">
        <text>a uridine in RNA = a pseudouridine in RNA</text>
        <dbReference type="Rhea" id="RHEA:48348"/>
        <dbReference type="Rhea" id="RHEA-COMP:12068"/>
        <dbReference type="Rhea" id="RHEA-COMP:12069"/>
        <dbReference type="ChEBI" id="CHEBI:65314"/>
        <dbReference type="ChEBI" id="CHEBI:65315"/>
    </reaction>
</comment>
<dbReference type="InterPro" id="IPR006224">
    <property type="entry name" value="PsdUridine_synth_RluA-like_CS"/>
</dbReference>
<dbReference type="InterPro" id="IPR006225">
    <property type="entry name" value="PsdUridine_synth_RluC/D"/>
</dbReference>
<evidence type="ECO:0000256" key="4">
    <source>
        <dbReference type="PIRSR" id="PIRSR606225-1"/>
    </source>
</evidence>
<evidence type="ECO:0000256" key="3">
    <source>
        <dbReference type="ARBA" id="ARBA00023235"/>
    </source>
</evidence>
<dbReference type="GO" id="GO:0003723">
    <property type="term" value="F:RNA binding"/>
    <property type="evidence" value="ECO:0007669"/>
    <property type="project" value="UniProtKB-KW"/>
</dbReference>
<comment type="caution">
    <text evidence="8">The sequence shown here is derived from an EMBL/GenBank/DDBJ whole genome shotgun (WGS) entry which is preliminary data.</text>
</comment>
<accession>A0A917ERQ6</accession>
<dbReference type="FunFam" id="3.30.2350.10:FF:000005">
    <property type="entry name" value="Pseudouridine synthase"/>
    <property type="match status" value="1"/>
</dbReference>
<dbReference type="Gene3D" id="3.30.2350.10">
    <property type="entry name" value="Pseudouridine synthase"/>
    <property type="match status" value="1"/>
</dbReference>
<dbReference type="SUPFAM" id="SSF55120">
    <property type="entry name" value="Pseudouridine synthase"/>
    <property type="match status" value="1"/>
</dbReference>
<feature type="active site" evidence="4">
    <location>
        <position position="137"/>
    </location>
</feature>
<organism evidence="8 9">
    <name type="scientific">Priestia taiwanensis</name>
    <dbReference type="NCBI Taxonomy" id="1347902"/>
    <lineage>
        <taxon>Bacteria</taxon>
        <taxon>Bacillati</taxon>
        <taxon>Bacillota</taxon>
        <taxon>Bacilli</taxon>
        <taxon>Bacillales</taxon>
        <taxon>Bacillaceae</taxon>
        <taxon>Priestia</taxon>
    </lineage>
</organism>
<dbReference type="EC" id="5.4.99.-" evidence="6"/>
<evidence type="ECO:0000313" key="8">
    <source>
        <dbReference type="EMBL" id="GGE71812.1"/>
    </source>
</evidence>
<dbReference type="CDD" id="cd02869">
    <property type="entry name" value="PseudoU_synth_RluA_like"/>
    <property type="match status" value="1"/>
</dbReference>
<sequence length="295" mass="32957">MKPFTLTWTISPAEAGKLLRECLREKHISKAALTDIKFKGGHLLVNDEHVTVRYIVQAGDEVEVVFPPEIRSEDMAAECIPLDIVYEDDYVLVINKEAGIPTIPSREHPTGTLANALLGYYDTIGLMSTVHIVTRLDKDTSGLMLIAKNRFVHHLLAKQQKTHKIARMYGAVVHGKVECASGTIDAPIGRKDTSIIEREVRMDGQKAVTHYIIDSIGEGYSVVTLQLETGRTHQIRVHMSHIGHPLLGDDLYGGRTDVIERQALHSKQLTFTHPFTDEQLMLHAELPEDMARTVT</sequence>
<dbReference type="InterPro" id="IPR050188">
    <property type="entry name" value="RluA_PseudoU_synthase"/>
</dbReference>
<evidence type="ECO:0000256" key="5">
    <source>
        <dbReference type="PROSITE-ProRule" id="PRU00182"/>
    </source>
</evidence>
<dbReference type="PANTHER" id="PTHR21600">
    <property type="entry name" value="MITOCHONDRIAL RNA PSEUDOURIDINE SYNTHASE"/>
    <property type="match status" value="1"/>
</dbReference>
<protein>
    <recommendedName>
        <fullName evidence="6">Pseudouridine synthase</fullName>
        <ecNumber evidence="6">5.4.99.-</ecNumber>
    </recommendedName>
</protein>
<dbReference type="Pfam" id="PF00849">
    <property type="entry name" value="PseudoU_synth_2"/>
    <property type="match status" value="1"/>
</dbReference>
<dbReference type="GO" id="GO:0000455">
    <property type="term" value="P:enzyme-directed rRNA pseudouridine synthesis"/>
    <property type="evidence" value="ECO:0007669"/>
    <property type="project" value="TreeGrafter"/>
</dbReference>
<dbReference type="GO" id="GO:0140098">
    <property type="term" value="F:catalytic activity, acting on RNA"/>
    <property type="evidence" value="ECO:0007669"/>
    <property type="project" value="UniProtKB-ARBA"/>
</dbReference>
<dbReference type="EMBL" id="BMFK01000001">
    <property type="protein sequence ID" value="GGE71812.1"/>
    <property type="molecule type" value="Genomic_DNA"/>
</dbReference>
<keyword evidence="5" id="KW-0694">RNA-binding</keyword>
<gene>
    <name evidence="8" type="primary">rluD</name>
    <name evidence="8" type="ORF">GCM10007140_22250</name>
</gene>
<dbReference type="PROSITE" id="PS01129">
    <property type="entry name" value="PSI_RLU"/>
    <property type="match status" value="1"/>
</dbReference>
<dbReference type="GO" id="GO:0009982">
    <property type="term" value="F:pseudouridine synthase activity"/>
    <property type="evidence" value="ECO:0007669"/>
    <property type="project" value="InterPro"/>
</dbReference>
<keyword evidence="3 6" id="KW-0413">Isomerase</keyword>
<proteinExistence type="inferred from homology"/>
<dbReference type="RefSeq" id="WP_188388418.1">
    <property type="nucleotide sequence ID" value="NZ_BMFK01000001.1"/>
</dbReference>